<dbReference type="InterPro" id="IPR052711">
    <property type="entry name" value="Zinc_ADH-like"/>
</dbReference>
<dbReference type="Pfam" id="PF00107">
    <property type="entry name" value="ADH_zinc_N"/>
    <property type="match status" value="1"/>
</dbReference>
<dbReference type="GeneID" id="54550404"/>
<dbReference type="InterPro" id="IPR036291">
    <property type="entry name" value="NAD(P)-bd_dom_sf"/>
</dbReference>
<dbReference type="EMBL" id="ML986533">
    <property type="protein sequence ID" value="KAF2271765.1"/>
    <property type="molecule type" value="Genomic_DNA"/>
</dbReference>
<dbReference type="InterPro" id="IPR020843">
    <property type="entry name" value="ER"/>
</dbReference>
<dbReference type="RefSeq" id="XP_033649304.1">
    <property type="nucleotide sequence ID" value="XM_033797229.1"/>
</dbReference>
<evidence type="ECO:0000313" key="3">
    <source>
        <dbReference type="Proteomes" id="UP000800097"/>
    </source>
</evidence>
<dbReference type="Gene3D" id="3.90.180.10">
    <property type="entry name" value="Medium-chain alcohol dehydrogenases, catalytic domain"/>
    <property type="match status" value="1"/>
</dbReference>
<evidence type="ECO:0000259" key="1">
    <source>
        <dbReference type="SMART" id="SM00829"/>
    </source>
</evidence>
<dbReference type="Gene3D" id="3.40.50.720">
    <property type="entry name" value="NAD(P)-binding Rossmann-like Domain"/>
    <property type="match status" value="1"/>
</dbReference>
<dbReference type="AlphaFoldDB" id="A0A6A6J5Q0"/>
<protein>
    <submittedName>
        <fullName evidence="2">NAD(P)-binding protein</fullName>
    </submittedName>
</protein>
<dbReference type="CDD" id="cd08276">
    <property type="entry name" value="MDR7"/>
    <property type="match status" value="1"/>
</dbReference>
<dbReference type="InterPro" id="IPR011032">
    <property type="entry name" value="GroES-like_sf"/>
</dbReference>
<reference evidence="2" key="1">
    <citation type="journal article" date="2020" name="Stud. Mycol.">
        <title>101 Dothideomycetes genomes: a test case for predicting lifestyles and emergence of pathogens.</title>
        <authorList>
            <person name="Haridas S."/>
            <person name="Albert R."/>
            <person name="Binder M."/>
            <person name="Bloem J."/>
            <person name="Labutti K."/>
            <person name="Salamov A."/>
            <person name="Andreopoulos B."/>
            <person name="Baker S."/>
            <person name="Barry K."/>
            <person name="Bills G."/>
            <person name="Bluhm B."/>
            <person name="Cannon C."/>
            <person name="Castanera R."/>
            <person name="Culley D."/>
            <person name="Daum C."/>
            <person name="Ezra D."/>
            <person name="Gonzalez J."/>
            <person name="Henrissat B."/>
            <person name="Kuo A."/>
            <person name="Liang C."/>
            <person name="Lipzen A."/>
            <person name="Lutzoni F."/>
            <person name="Magnuson J."/>
            <person name="Mondo S."/>
            <person name="Nolan M."/>
            <person name="Ohm R."/>
            <person name="Pangilinan J."/>
            <person name="Park H.-J."/>
            <person name="Ramirez L."/>
            <person name="Alfaro M."/>
            <person name="Sun H."/>
            <person name="Tritt A."/>
            <person name="Yoshinaga Y."/>
            <person name="Zwiers L.-H."/>
            <person name="Turgeon B."/>
            <person name="Goodwin S."/>
            <person name="Spatafora J."/>
            <person name="Crous P."/>
            <person name="Grigoriev I."/>
        </authorList>
    </citation>
    <scope>NUCLEOTIDE SEQUENCE</scope>
    <source>
        <strain evidence="2">CBS 379.55</strain>
    </source>
</reference>
<dbReference type="GO" id="GO:0016491">
    <property type="term" value="F:oxidoreductase activity"/>
    <property type="evidence" value="ECO:0007669"/>
    <property type="project" value="InterPro"/>
</dbReference>
<dbReference type="OrthoDB" id="3509362at2759"/>
<organism evidence="2 3">
    <name type="scientific">Westerdykella ornata</name>
    <dbReference type="NCBI Taxonomy" id="318751"/>
    <lineage>
        <taxon>Eukaryota</taxon>
        <taxon>Fungi</taxon>
        <taxon>Dikarya</taxon>
        <taxon>Ascomycota</taxon>
        <taxon>Pezizomycotina</taxon>
        <taxon>Dothideomycetes</taxon>
        <taxon>Pleosporomycetidae</taxon>
        <taxon>Pleosporales</taxon>
        <taxon>Sporormiaceae</taxon>
        <taxon>Westerdykella</taxon>
    </lineage>
</organism>
<keyword evidence="3" id="KW-1185">Reference proteome</keyword>
<name>A0A6A6J5Q0_WESOR</name>
<dbReference type="PANTHER" id="PTHR45033">
    <property type="match status" value="1"/>
</dbReference>
<feature type="domain" description="Enoyl reductase (ER)" evidence="1">
    <location>
        <begin position="19"/>
        <end position="314"/>
    </location>
</feature>
<gene>
    <name evidence="2" type="ORF">EI97DRAFT_427666</name>
</gene>
<evidence type="ECO:0000313" key="2">
    <source>
        <dbReference type="EMBL" id="KAF2271765.1"/>
    </source>
</evidence>
<dbReference type="SMART" id="SM00829">
    <property type="entry name" value="PKS_ER"/>
    <property type="match status" value="1"/>
</dbReference>
<proteinExistence type="predicted"/>
<dbReference type="PANTHER" id="PTHR45033:SF2">
    <property type="entry name" value="ZINC-TYPE ALCOHOL DEHYDROGENASE-LIKE PROTEIN C1773.06C"/>
    <property type="match status" value="1"/>
</dbReference>
<dbReference type="InterPro" id="IPR013149">
    <property type="entry name" value="ADH-like_C"/>
</dbReference>
<dbReference type="SUPFAM" id="SSF51735">
    <property type="entry name" value="NAD(P)-binding Rossmann-fold domains"/>
    <property type="match status" value="1"/>
</dbReference>
<dbReference type="Proteomes" id="UP000800097">
    <property type="component" value="Unassembled WGS sequence"/>
</dbReference>
<dbReference type="SUPFAM" id="SSF50129">
    <property type="entry name" value="GroES-like"/>
    <property type="match status" value="1"/>
</dbReference>
<accession>A0A6A6J5Q0</accession>
<sequence length="320" mass="34061">MPSAYQIHGRTTHPWTTPAGLSNLRFNNDVPLPTAIPLGHALVRIRAAALNARDMMVISHDPVYPGEGEEGFDWREHSVRVKGAGSMQGTLRELGVFRDEELIRAPDHLSFEELAAIPATGATAIHALLYSPQPLRAGQTVLAQGTGGVSSFVIQIAAALGATVIATSSSDAKLEQAKKLGATHTINYTTHPSWSTEVLRLTSGKGVDSTIDVAGASTIQESLRSTRKGGQVCLVGFLSESKGTDLVAEMIFGAKTVYGVLAFTRGMVERAVEVYARNKGLRPQVGEVHGWEEGEVRKAFETLVRGGAVGKIVIKVGGED</sequence>